<dbReference type="PROSITE" id="PS01234">
    <property type="entry name" value="GATB"/>
    <property type="match status" value="1"/>
</dbReference>
<dbReference type="PANTHER" id="PTHR11659:SF0">
    <property type="entry name" value="GLUTAMYL-TRNA(GLN) AMIDOTRANSFERASE SUBUNIT B, MITOCHONDRIAL"/>
    <property type="match status" value="1"/>
</dbReference>
<accession>A0A1G2M9C3</accession>
<dbReference type="EMBL" id="MHRI01000030">
    <property type="protein sequence ID" value="OHA20423.1"/>
    <property type="molecule type" value="Genomic_DNA"/>
</dbReference>
<comment type="subunit">
    <text evidence="2 10">Heterotrimer of A, B and C subunits.</text>
</comment>
<gene>
    <name evidence="10" type="primary">gatB</name>
    <name evidence="12" type="ORF">A2849_01440</name>
</gene>
<dbReference type="InterPro" id="IPR018027">
    <property type="entry name" value="Asn/Gln_amidotransferase"/>
</dbReference>
<dbReference type="SMART" id="SM00845">
    <property type="entry name" value="GatB_Yqey"/>
    <property type="match status" value="1"/>
</dbReference>
<comment type="catalytic activity">
    <reaction evidence="8 10">
        <text>L-aspartyl-tRNA(Asn) + L-glutamine + ATP + H2O = L-asparaginyl-tRNA(Asn) + L-glutamate + ADP + phosphate + 2 H(+)</text>
        <dbReference type="Rhea" id="RHEA:14513"/>
        <dbReference type="Rhea" id="RHEA-COMP:9674"/>
        <dbReference type="Rhea" id="RHEA-COMP:9677"/>
        <dbReference type="ChEBI" id="CHEBI:15377"/>
        <dbReference type="ChEBI" id="CHEBI:15378"/>
        <dbReference type="ChEBI" id="CHEBI:29985"/>
        <dbReference type="ChEBI" id="CHEBI:30616"/>
        <dbReference type="ChEBI" id="CHEBI:43474"/>
        <dbReference type="ChEBI" id="CHEBI:58359"/>
        <dbReference type="ChEBI" id="CHEBI:78515"/>
        <dbReference type="ChEBI" id="CHEBI:78516"/>
        <dbReference type="ChEBI" id="CHEBI:456216"/>
    </reaction>
</comment>
<evidence type="ECO:0000256" key="7">
    <source>
        <dbReference type="ARBA" id="ARBA00024799"/>
    </source>
</evidence>
<keyword evidence="5 10" id="KW-0067">ATP-binding</keyword>
<dbReference type="HAMAP" id="MF_00121">
    <property type="entry name" value="GatB"/>
    <property type="match status" value="1"/>
</dbReference>
<keyword evidence="3 10" id="KW-0436">Ligase</keyword>
<dbReference type="InterPro" id="IPR014746">
    <property type="entry name" value="Gln_synth/guanido_kin_cat_dom"/>
</dbReference>
<organism evidence="12 13">
    <name type="scientific">Candidatus Taylorbacteria bacterium RIFCSPHIGHO2_01_FULL_51_15</name>
    <dbReference type="NCBI Taxonomy" id="1802304"/>
    <lineage>
        <taxon>Bacteria</taxon>
        <taxon>Candidatus Tayloriibacteriota</taxon>
    </lineage>
</organism>
<keyword evidence="4 10" id="KW-0547">Nucleotide-binding</keyword>
<keyword evidence="6 10" id="KW-0648">Protein biosynthesis</keyword>
<evidence type="ECO:0000313" key="13">
    <source>
        <dbReference type="Proteomes" id="UP000178121"/>
    </source>
</evidence>
<evidence type="ECO:0000313" key="12">
    <source>
        <dbReference type="EMBL" id="OHA20423.1"/>
    </source>
</evidence>
<dbReference type="InterPro" id="IPR004413">
    <property type="entry name" value="GatB"/>
</dbReference>
<dbReference type="Gene3D" id="1.10.150.380">
    <property type="entry name" value="GatB domain, N-terminal subdomain"/>
    <property type="match status" value="1"/>
</dbReference>
<dbReference type="GO" id="GO:0005524">
    <property type="term" value="F:ATP binding"/>
    <property type="evidence" value="ECO:0007669"/>
    <property type="project" value="UniProtKB-KW"/>
</dbReference>
<dbReference type="SUPFAM" id="SSF89095">
    <property type="entry name" value="GatB/YqeY motif"/>
    <property type="match status" value="1"/>
</dbReference>
<dbReference type="PANTHER" id="PTHR11659">
    <property type="entry name" value="GLUTAMYL-TRNA GLN AMIDOTRANSFERASE SUBUNIT B MITOCHONDRIAL AND PROKARYOTIC PET112-RELATED"/>
    <property type="match status" value="1"/>
</dbReference>
<dbReference type="InterPro" id="IPR017958">
    <property type="entry name" value="Gln-tRNA_amidoTrfase_suB_CS"/>
</dbReference>
<dbReference type="GO" id="GO:0006412">
    <property type="term" value="P:translation"/>
    <property type="evidence" value="ECO:0007669"/>
    <property type="project" value="UniProtKB-UniRule"/>
</dbReference>
<protein>
    <recommendedName>
        <fullName evidence="10">Aspartyl/glutamyl-tRNA(Asn/Gln) amidotransferase subunit B</fullName>
        <shortName evidence="10">Asp/Glu-ADT subunit B</shortName>
        <ecNumber evidence="10">6.3.5.-</ecNumber>
    </recommendedName>
</protein>
<evidence type="ECO:0000256" key="4">
    <source>
        <dbReference type="ARBA" id="ARBA00022741"/>
    </source>
</evidence>
<dbReference type="SUPFAM" id="SSF55931">
    <property type="entry name" value="Glutamine synthetase/guanido kinase"/>
    <property type="match status" value="1"/>
</dbReference>
<reference evidence="12 13" key="1">
    <citation type="journal article" date="2016" name="Nat. Commun.">
        <title>Thousands of microbial genomes shed light on interconnected biogeochemical processes in an aquifer system.</title>
        <authorList>
            <person name="Anantharaman K."/>
            <person name="Brown C.T."/>
            <person name="Hug L.A."/>
            <person name="Sharon I."/>
            <person name="Castelle C.J."/>
            <person name="Probst A.J."/>
            <person name="Thomas B.C."/>
            <person name="Singh A."/>
            <person name="Wilkins M.J."/>
            <person name="Karaoz U."/>
            <person name="Brodie E.L."/>
            <person name="Williams K.H."/>
            <person name="Hubbard S.S."/>
            <person name="Banfield J.F."/>
        </authorList>
    </citation>
    <scope>NUCLEOTIDE SEQUENCE [LARGE SCALE GENOMIC DNA]</scope>
</reference>
<evidence type="ECO:0000256" key="9">
    <source>
        <dbReference type="ARBA" id="ARBA00047913"/>
    </source>
</evidence>
<feature type="domain" description="Asn/Gln amidotransferase" evidence="11">
    <location>
        <begin position="367"/>
        <end position="519"/>
    </location>
</feature>
<dbReference type="InterPro" id="IPR003789">
    <property type="entry name" value="Asn/Gln_tRNA_amidoTrase-B-like"/>
</dbReference>
<dbReference type="Gene3D" id="1.10.10.410">
    <property type="match status" value="1"/>
</dbReference>
<sequence>MNDYILTVGLEIHAQLRTKTKMFCDSKNDPDELRPNANICPICMGHPGTLPTINKEAVRHVLKVGIALGGTLADFTEFDRKNYFYPDIPKGYQLSQYEFPLVRGGELRGVKITRVHLEEDTATSLHKDSSILPFRQLADKGSGESASRGISKSSVLKDSDTSFSKGGIKSEGFSLIDFNRAGVPLMELVTEPVIRSAKEAGDFARELQLLLRYLGVSDANMEKGEMRIEANISLSKKSEGEEGELGTKVEVKNLNSFRAVERAIAYEAERHASLLDLGEKVKQETRGWDENTGKTFSQRSKEEAEDYRYFPDPDLPKLVIREIPEFKEEILRKEMPELPDAKRARYRELSLKESDIETLVGSRSLSNLFEAMAKGRVEKEALLLAANYLTSDLLGLIKKHKLDQDRADFLFTPEAIAELILMVTKKELSSRGAKDVLAVLFEKGGDPRALAMTLGLLQQNDKAGLRKVAEGIIAANEKVALDYKGGKMAALQFLVGQGMKATKGAANPEMLREIFVSLLR</sequence>
<dbReference type="NCBIfam" id="NF004012">
    <property type="entry name" value="PRK05477.1-2"/>
    <property type="match status" value="1"/>
</dbReference>
<dbReference type="NCBIfam" id="TIGR00133">
    <property type="entry name" value="gatB"/>
    <property type="match status" value="1"/>
</dbReference>
<dbReference type="InterPro" id="IPR023168">
    <property type="entry name" value="GatB_Yqey_C_2"/>
</dbReference>
<dbReference type="InterPro" id="IPR017959">
    <property type="entry name" value="Asn/Gln-tRNA_amidoTrfase_suB/E"/>
</dbReference>
<evidence type="ECO:0000256" key="5">
    <source>
        <dbReference type="ARBA" id="ARBA00022840"/>
    </source>
</evidence>
<dbReference type="Pfam" id="PF02934">
    <property type="entry name" value="GatB_N"/>
    <property type="match status" value="1"/>
</dbReference>
<name>A0A1G2M9C3_9BACT</name>
<evidence type="ECO:0000256" key="6">
    <source>
        <dbReference type="ARBA" id="ARBA00022917"/>
    </source>
</evidence>
<dbReference type="GO" id="GO:0050567">
    <property type="term" value="F:glutaminyl-tRNA synthase (glutamine-hydrolyzing) activity"/>
    <property type="evidence" value="ECO:0007669"/>
    <property type="project" value="UniProtKB-UniRule"/>
</dbReference>
<comment type="similarity">
    <text evidence="1 10">Belongs to the GatB/GatE family. GatB subfamily.</text>
</comment>
<evidence type="ECO:0000256" key="1">
    <source>
        <dbReference type="ARBA" id="ARBA00005306"/>
    </source>
</evidence>
<proteinExistence type="inferred from homology"/>
<evidence type="ECO:0000256" key="10">
    <source>
        <dbReference type="HAMAP-Rule" id="MF_00121"/>
    </source>
</evidence>
<evidence type="ECO:0000256" key="3">
    <source>
        <dbReference type="ARBA" id="ARBA00022598"/>
    </source>
</evidence>
<evidence type="ECO:0000256" key="8">
    <source>
        <dbReference type="ARBA" id="ARBA00047380"/>
    </source>
</evidence>
<comment type="catalytic activity">
    <reaction evidence="9 10">
        <text>L-glutamyl-tRNA(Gln) + L-glutamine + ATP + H2O = L-glutaminyl-tRNA(Gln) + L-glutamate + ADP + phosphate + H(+)</text>
        <dbReference type="Rhea" id="RHEA:17521"/>
        <dbReference type="Rhea" id="RHEA-COMP:9681"/>
        <dbReference type="Rhea" id="RHEA-COMP:9684"/>
        <dbReference type="ChEBI" id="CHEBI:15377"/>
        <dbReference type="ChEBI" id="CHEBI:15378"/>
        <dbReference type="ChEBI" id="CHEBI:29985"/>
        <dbReference type="ChEBI" id="CHEBI:30616"/>
        <dbReference type="ChEBI" id="CHEBI:43474"/>
        <dbReference type="ChEBI" id="CHEBI:58359"/>
        <dbReference type="ChEBI" id="CHEBI:78520"/>
        <dbReference type="ChEBI" id="CHEBI:78521"/>
        <dbReference type="ChEBI" id="CHEBI:456216"/>
    </reaction>
</comment>
<dbReference type="Pfam" id="PF02637">
    <property type="entry name" value="GatB_Yqey"/>
    <property type="match status" value="1"/>
</dbReference>
<dbReference type="Proteomes" id="UP000178121">
    <property type="component" value="Unassembled WGS sequence"/>
</dbReference>
<dbReference type="AlphaFoldDB" id="A0A1G2M9C3"/>
<evidence type="ECO:0000259" key="11">
    <source>
        <dbReference type="SMART" id="SM00845"/>
    </source>
</evidence>
<dbReference type="InterPro" id="IPR042114">
    <property type="entry name" value="GatB_C_1"/>
</dbReference>
<dbReference type="GO" id="GO:0050566">
    <property type="term" value="F:asparaginyl-tRNA synthase (glutamine-hydrolyzing) activity"/>
    <property type="evidence" value="ECO:0007669"/>
    <property type="project" value="RHEA"/>
</dbReference>
<evidence type="ECO:0000256" key="2">
    <source>
        <dbReference type="ARBA" id="ARBA00011123"/>
    </source>
</evidence>
<dbReference type="GO" id="GO:0070681">
    <property type="term" value="P:glutaminyl-tRNAGln biosynthesis via transamidation"/>
    <property type="evidence" value="ECO:0007669"/>
    <property type="project" value="TreeGrafter"/>
</dbReference>
<dbReference type="EC" id="6.3.5.-" evidence="10"/>
<comment type="caution">
    <text evidence="12">The sequence shown here is derived from an EMBL/GenBank/DDBJ whole genome shotgun (WGS) entry which is preliminary data.</text>
</comment>
<dbReference type="InterPro" id="IPR006075">
    <property type="entry name" value="Asn/Gln-tRNA_Trfase_suB/E_cat"/>
</dbReference>
<comment type="function">
    <text evidence="7 10">Allows the formation of correctly charged Asn-tRNA(Asn) or Gln-tRNA(Gln) through the transamidation of misacylated Asp-tRNA(Asn) or Glu-tRNA(Gln) in organisms which lack either or both of asparaginyl-tRNA or glutaminyl-tRNA synthetases. The reaction takes place in the presence of glutamine and ATP through an activated phospho-Asp-tRNA(Asn) or phospho-Glu-tRNA(Gln).</text>
</comment>